<reference evidence="3" key="1">
    <citation type="submission" date="2016-06" db="UniProtKB">
        <authorList>
            <consortium name="WormBaseParasite"/>
        </authorList>
    </citation>
    <scope>IDENTIFICATION</scope>
</reference>
<evidence type="ECO:0000313" key="3">
    <source>
        <dbReference type="WBParaSite" id="SSLN_0001952401-mRNA-1"/>
    </source>
</evidence>
<dbReference type="WBParaSite" id="SSLN_0001952401-mRNA-1">
    <property type="protein sequence ID" value="SSLN_0001952401-mRNA-1"/>
    <property type="gene ID" value="SSLN_0001952401"/>
</dbReference>
<evidence type="ECO:0000313" key="1">
    <source>
        <dbReference type="EMBL" id="VDM05194.1"/>
    </source>
</evidence>
<name>A0A183TQR2_SCHSO</name>
<protein>
    <submittedName>
        <fullName evidence="1 3">Uncharacterized protein</fullName>
    </submittedName>
</protein>
<dbReference type="EMBL" id="UYSU01045386">
    <property type="protein sequence ID" value="VDM05194.1"/>
    <property type="molecule type" value="Genomic_DNA"/>
</dbReference>
<accession>A0A183TQR2</accession>
<keyword evidence="2" id="KW-1185">Reference proteome</keyword>
<dbReference type="Proteomes" id="UP000275846">
    <property type="component" value="Unassembled WGS sequence"/>
</dbReference>
<organism evidence="3">
    <name type="scientific">Schistocephalus solidus</name>
    <name type="common">Tapeworm</name>
    <dbReference type="NCBI Taxonomy" id="70667"/>
    <lineage>
        <taxon>Eukaryota</taxon>
        <taxon>Metazoa</taxon>
        <taxon>Spiralia</taxon>
        <taxon>Lophotrochozoa</taxon>
        <taxon>Platyhelminthes</taxon>
        <taxon>Cestoda</taxon>
        <taxon>Eucestoda</taxon>
        <taxon>Diphyllobothriidea</taxon>
        <taxon>Diphyllobothriidae</taxon>
        <taxon>Schistocephalus</taxon>
    </lineage>
</organism>
<reference evidence="1 2" key="2">
    <citation type="submission" date="2018-11" db="EMBL/GenBank/DDBJ databases">
        <authorList>
            <consortium name="Pathogen Informatics"/>
        </authorList>
    </citation>
    <scope>NUCLEOTIDE SEQUENCE [LARGE SCALE GENOMIC DNA]</scope>
    <source>
        <strain evidence="1 2">NST_G2</strain>
    </source>
</reference>
<dbReference type="AlphaFoldDB" id="A0A183TQR2"/>
<proteinExistence type="predicted"/>
<evidence type="ECO:0000313" key="2">
    <source>
        <dbReference type="Proteomes" id="UP000275846"/>
    </source>
</evidence>
<gene>
    <name evidence="1" type="ORF">SSLN_LOCUS18808</name>
</gene>
<sequence length="144" mass="15527">MERVSASGGRPTKLTVYDDCDLWEDRMKVYLTKVLAQTPSWVGSPPTRGGVCRELPTTPSSPGPASLSKRALHQARGQDLGEMRHQFLRDLPGSIKVALDITRREGAIHTACPMVQESSTSAFGCRQAPAAIQGTSVDVFGMGQ</sequence>